<proteinExistence type="predicted"/>
<protein>
    <recommendedName>
        <fullName evidence="3">Ribbon-helix-helix protein, CopG family</fullName>
    </recommendedName>
</protein>
<comment type="caution">
    <text evidence="1">The sequence shown here is derived from an EMBL/GenBank/DDBJ whole genome shotgun (WGS) entry which is preliminary data.</text>
</comment>
<dbReference type="AlphaFoldDB" id="A0A937K1R2"/>
<name>A0A937K1R2_9CLOT</name>
<gene>
    <name evidence="1" type="ORF">JK634_02540</name>
</gene>
<evidence type="ECO:0008006" key="3">
    <source>
        <dbReference type="Google" id="ProtNLM"/>
    </source>
</evidence>
<reference evidence="1" key="1">
    <citation type="submission" date="2021-01" db="EMBL/GenBank/DDBJ databases">
        <title>Genome public.</title>
        <authorList>
            <person name="Liu C."/>
            <person name="Sun Q."/>
        </authorList>
    </citation>
    <scope>NUCLEOTIDE SEQUENCE</scope>
    <source>
        <strain evidence="1">YIM B02565</strain>
    </source>
</reference>
<dbReference type="Proteomes" id="UP000623681">
    <property type="component" value="Unassembled WGS sequence"/>
</dbReference>
<evidence type="ECO:0000313" key="1">
    <source>
        <dbReference type="EMBL" id="MBL4930671.1"/>
    </source>
</evidence>
<accession>A0A937K1R2</accession>
<organism evidence="1 2">
    <name type="scientific">Clostridium paridis</name>
    <dbReference type="NCBI Taxonomy" id="2803863"/>
    <lineage>
        <taxon>Bacteria</taxon>
        <taxon>Bacillati</taxon>
        <taxon>Bacillota</taxon>
        <taxon>Clostridia</taxon>
        <taxon>Eubacteriales</taxon>
        <taxon>Clostridiaceae</taxon>
        <taxon>Clostridium</taxon>
    </lineage>
</organism>
<dbReference type="EMBL" id="JAESWA010000013">
    <property type="protein sequence ID" value="MBL4930671.1"/>
    <property type="molecule type" value="Genomic_DNA"/>
</dbReference>
<keyword evidence="2" id="KW-1185">Reference proteome</keyword>
<sequence length="138" mass="15850">MKFQQVHLRVNDDIYNKVKNIADKKGESISEVMRKLIEDGLTLEVGNENKDIIASIVREQVNVALKPQVERLAKISSKSGHMSATAAFLNVQALMDLVPKENRKEVRTMYEKARKMAVEYMRTKTDDWNTNVIDKIDE</sequence>
<evidence type="ECO:0000313" key="2">
    <source>
        <dbReference type="Proteomes" id="UP000623681"/>
    </source>
</evidence>
<dbReference type="RefSeq" id="WP_202766056.1">
    <property type="nucleotide sequence ID" value="NZ_JAESWA010000013.1"/>
</dbReference>